<protein>
    <submittedName>
        <fullName evidence="7">Response regulator</fullName>
    </submittedName>
</protein>
<dbReference type="PROSITE" id="PS00041">
    <property type="entry name" value="HTH_ARAC_FAMILY_1"/>
    <property type="match status" value="1"/>
</dbReference>
<dbReference type="AlphaFoldDB" id="A0A3A6PKF9"/>
<feature type="modified residue" description="4-aspartylphosphate" evidence="4">
    <location>
        <position position="87"/>
    </location>
</feature>
<dbReference type="SUPFAM" id="SSF46689">
    <property type="entry name" value="Homeodomain-like"/>
    <property type="match status" value="2"/>
</dbReference>
<dbReference type="InterPro" id="IPR020449">
    <property type="entry name" value="Tscrpt_reg_AraC-type_HTH"/>
</dbReference>
<keyword evidence="2" id="KW-0238">DNA-binding</keyword>
<dbReference type="GO" id="GO:0000160">
    <property type="term" value="P:phosphorelay signal transduction system"/>
    <property type="evidence" value="ECO:0007669"/>
    <property type="project" value="InterPro"/>
</dbReference>
<evidence type="ECO:0000313" key="7">
    <source>
        <dbReference type="EMBL" id="RJX39768.1"/>
    </source>
</evidence>
<keyword evidence="3" id="KW-0804">Transcription</keyword>
<dbReference type="OrthoDB" id="9788446at2"/>
<dbReference type="PANTHER" id="PTHR43280:SF28">
    <property type="entry name" value="HTH-TYPE TRANSCRIPTIONAL ACTIVATOR RHAS"/>
    <property type="match status" value="1"/>
</dbReference>
<keyword evidence="1" id="KW-0805">Transcription regulation</keyword>
<dbReference type="GO" id="GO:0003700">
    <property type="term" value="F:DNA-binding transcription factor activity"/>
    <property type="evidence" value="ECO:0007669"/>
    <property type="project" value="InterPro"/>
</dbReference>
<dbReference type="InterPro" id="IPR009057">
    <property type="entry name" value="Homeodomain-like_sf"/>
</dbReference>
<reference evidence="7 8" key="1">
    <citation type="submission" date="2018-09" db="EMBL/GenBank/DDBJ databases">
        <title>Paenibacillus aracenensis nov. sp. isolated from a cave in southern Spain.</title>
        <authorList>
            <person name="Jurado V."/>
            <person name="Gutierrez-Patricio S."/>
            <person name="Gonzalez-Pimentel J.L."/>
            <person name="Miller A.Z."/>
            <person name="Laiz L."/>
            <person name="Saiz-Jimenez C."/>
        </authorList>
    </citation>
    <scope>NUCLEOTIDE SEQUENCE [LARGE SCALE GENOMIC DNA]</scope>
    <source>
        <strain evidence="7 8">JCM 19203</strain>
    </source>
</reference>
<evidence type="ECO:0000259" key="5">
    <source>
        <dbReference type="PROSITE" id="PS01124"/>
    </source>
</evidence>
<dbReference type="Pfam" id="PF12833">
    <property type="entry name" value="HTH_18"/>
    <property type="match status" value="1"/>
</dbReference>
<dbReference type="InterPro" id="IPR018060">
    <property type="entry name" value="HTH_AraC"/>
</dbReference>
<comment type="caution">
    <text evidence="7">The sequence shown here is derived from an EMBL/GenBank/DDBJ whole genome shotgun (WGS) entry which is preliminary data.</text>
</comment>
<accession>A0A3A6PKF9</accession>
<keyword evidence="4" id="KW-0597">Phosphoprotein</keyword>
<dbReference type="Gene3D" id="1.10.10.60">
    <property type="entry name" value="Homeodomain-like"/>
    <property type="match status" value="2"/>
</dbReference>
<dbReference type="InterPro" id="IPR011006">
    <property type="entry name" value="CheY-like_superfamily"/>
</dbReference>
<dbReference type="SMART" id="SM00342">
    <property type="entry name" value="HTH_ARAC"/>
    <property type="match status" value="1"/>
</dbReference>
<evidence type="ECO:0000256" key="1">
    <source>
        <dbReference type="ARBA" id="ARBA00023015"/>
    </source>
</evidence>
<evidence type="ECO:0000256" key="2">
    <source>
        <dbReference type="ARBA" id="ARBA00023125"/>
    </source>
</evidence>
<dbReference type="PROSITE" id="PS50110">
    <property type="entry name" value="RESPONSE_REGULATORY"/>
    <property type="match status" value="1"/>
</dbReference>
<dbReference type="PANTHER" id="PTHR43280">
    <property type="entry name" value="ARAC-FAMILY TRANSCRIPTIONAL REGULATOR"/>
    <property type="match status" value="1"/>
</dbReference>
<keyword evidence="8" id="KW-1185">Reference proteome</keyword>
<feature type="domain" description="Response regulatory" evidence="6">
    <location>
        <begin position="35"/>
        <end position="152"/>
    </location>
</feature>
<dbReference type="PROSITE" id="PS01124">
    <property type="entry name" value="HTH_ARAC_FAMILY_2"/>
    <property type="match status" value="1"/>
</dbReference>
<evidence type="ECO:0000259" key="6">
    <source>
        <dbReference type="PROSITE" id="PS50110"/>
    </source>
</evidence>
<evidence type="ECO:0000313" key="8">
    <source>
        <dbReference type="Proteomes" id="UP000267798"/>
    </source>
</evidence>
<dbReference type="InterPro" id="IPR018062">
    <property type="entry name" value="HTH_AraC-typ_CS"/>
</dbReference>
<sequence length="565" mass="65701">MARPMDFSSAPCRGSGRRCSASYQRWGRVIFMKLKVMLVDDELPILHNLKAVLPWEDMRVEVIALARNGKEALDRFRELTPDLVLCDIRMPVMDGMAFLSEARKDNVECDFLMLTGYQEFDYAKEALQRGVRDYILKPIDYDQLEQSVRQVCEQIRTRKLDRMQEIERWGRMASMAYEKQLYHALLGFHTESDSFWLPEHGESLDRLWYSLYLADVDQYAQLSLQWSDQERRSRNAEMTEALQHLAAAGGGSAAVMQLREGEWCIIEQRARGANWRTRQDHANERLQQLRDGMRERMKLPVSFVAYPEGVRITEMESAYKKLQRMLLQSAGSWKLACARGKASDAGLREDPSLWRAVDVIVSRMRKLDQSAMSEALADLKHCVSKEQEQEFYCAEKVLHYLLLHLLRELREMNMIVPQDEEKIWRKLQHSISVKNVMEMIIELVDNAMEKGFSKKTGEMLMLAAKDYIHKRLSGDLGVEELANYLGISISYFSLLFKSHFGETFVEHVTRLRMEMAQSLLLTTDKTVTEIGSASGYSERRYFTKVFQKFAGMTPSEYREHHQAER</sequence>
<dbReference type="InterPro" id="IPR001789">
    <property type="entry name" value="Sig_transdc_resp-reg_receiver"/>
</dbReference>
<name>A0A3A6PKF9_9BACL</name>
<dbReference type="SUPFAM" id="SSF52172">
    <property type="entry name" value="CheY-like"/>
    <property type="match status" value="1"/>
</dbReference>
<proteinExistence type="predicted"/>
<dbReference type="Pfam" id="PF00072">
    <property type="entry name" value="Response_reg"/>
    <property type="match status" value="1"/>
</dbReference>
<dbReference type="CDD" id="cd17536">
    <property type="entry name" value="REC_YesN-like"/>
    <property type="match status" value="1"/>
</dbReference>
<dbReference type="GO" id="GO:0043565">
    <property type="term" value="F:sequence-specific DNA binding"/>
    <property type="evidence" value="ECO:0007669"/>
    <property type="project" value="InterPro"/>
</dbReference>
<feature type="domain" description="HTH araC/xylS-type" evidence="5">
    <location>
        <begin position="462"/>
        <end position="560"/>
    </location>
</feature>
<dbReference type="PRINTS" id="PR00032">
    <property type="entry name" value="HTHARAC"/>
</dbReference>
<dbReference type="Gene3D" id="3.40.50.2300">
    <property type="match status" value="1"/>
</dbReference>
<dbReference type="SMART" id="SM00448">
    <property type="entry name" value="REC"/>
    <property type="match status" value="1"/>
</dbReference>
<gene>
    <name evidence="7" type="ORF">D3P09_10240</name>
</gene>
<evidence type="ECO:0000256" key="3">
    <source>
        <dbReference type="ARBA" id="ARBA00023163"/>
    </source>
</evidence>
<dbReference type="Proteomes" id="UP000267798">
    <property type="component" value="Unassembled WGS sequence"/>
</dbReference>
<organism evidence="7 8">
    <name type="scientific">Paenibacillus pinisoli</name>
    <dbReference type="NCBI Taxonomy" id="1276110"/>
    <lineage>
        <taxon>Bacteria</taxon>
        <taxon>Bacillati</taxon>
        <taxon>Bacillota</taxon>
        <taxon>Bacilli</taxon>
        <taxon>Bacillales</taxon>
        <taxon>Paenibacillaceae</taxon>
        <taxon>Paenibacillus</taxon>
    </lineage>
</organism>
<evidence type="ECO:0000256" key="4">
    <source>
        <dbReference type="PROSITE-ProRule" id="PRU00169"/>
    </source>
</evidence>
<dbReference type="EMBL" id="QXQB01000002">
    <property type="protein sequence ID" value="RJX39768.1"/>
    <property type="molecule type" value="Genomic_DNA"/>
</dbReference>